<sequence length="249" mass="26546">MTKNLNTKIGAGGSIASTSNIALVHTVMDALLGRAHGLPGIGTFYGKSGLGKSVGAAYASHPAGHNGIYVACRSFETKKSFVEQICKAIGIQARGNIPAIVDEIVQVLALTSRPLIVDEVDYIVESRTLELIRDLHDASGASILLIGEEHLPGKLKKHERFDNRVLVWQPAAACTASDFDALAKQYVPGIEIAPGLKARVLEETHGITRRVVVNLEHIKRWCGQQGLKAAPADAVITLYTGDAPGRKGL</sequence>
<dbReference type="GO" id="GO:0016887">
    <property type="term" value="F:ATP hydrolysis activity"/>
    <property type="evidence" value="ECO:0007669"/>
    <property type="project" value="InterPro"/>
</dbReference>
<dbReference type="Proteomes" id="UP000323105">
    <property type="component" value="Unassembled WGS sequence"/>
</dbReference>
<name>A0A5A7MKN6_COMTE</name>
<evidence type="ECO:0000313" key="3">
    <source>
        <dbReference type="Proteomes" id="UP000323105"/>
    </source>
</evidence>
<feature type="domain" description="ORC1/DEAH AAA+ ATPase" evidence="1">
    <location>
        <begin position="39"/>
        <end position="154"/>
    </location>
</feature>
<dbReference type="InterPro" id="IPR049945">
    <property type="entry name" value="AAA_22"/>
</dbReference>
<organism evidence="2 3">
    <name type="scientific">Comamonas testosteroni</name>
    <name type="common">Pseudomonas testosteroni</name>
    <dbReference type="NCBI Taxonomy" id="285"/>
    <lineage>
        <taxon>Bacteria</taxon>
        <taxon>Pseudomonadati</taxon>
        <taxon>Pseudomonadota</taxon>
        <taxon>Betaproteobacteria</taxon>
        <taxon>Burkholderiales</taxon>
        <taxon>Comamonadaceae</taxon>
        <taxon>Comamonas</taxon>
    </lineage>
</organism>
<evidence type="ECO:0000259" key="1">
    <source>
        <dbReference type="Pfam" id="PF13401"/>
    </source>
</evidence>
<comment type="caution">
    <text evidence="2">The sequence shown here is derived from an EMBL/GenBank/DDBJ whole genome shotgun (WGS) entry which is preliminary data.</text>
</comment>
<dbReference type="Pfam" id="PF13401">
    <property type="entry name" value="AAA_22"/>
    <property type="match status" value="1"/>
</dbReference>
<dbReference type="SUPFAM" id="SSF52540">
    <property type="entry name" value="P-loop containing nucleoside triphosphate hydrolases"/>
    <property type="match status" value="1"/>
</dbReference>
<proteinExistence type="predicted"/>
<dbReference type="InterPro" id="IPR027417">
    <property type="entry name" value="P-loop_NTPase"/>
</dbReference>
<dbReference type="AlphaFoldDB" id="A0A5A7MKN6"/>
<protein>
    <submittedName>
        <fullName evidence="2">Transposase</fullName>
    </submittedName>
</protein>
<dbReference type="EMBL" id="BKBW01000013">
    <property type="protein sequence ID" value="GEQ77444.1"/>
    <property type="molecule type" value="Genomic_DNA"/>
</dbReference>
<reference evidence="2 3" key="1">
    <citation type="journal article" date="2019" name="Microbiol. Resour. Announc.">
        <title>Draft Genome Sequence of Comamonas testosteroni TA441, a Bacterium That Has a Cryptic Phenol Degradation Gene Cluster.</title>
        <authorList>
            <person name="Arai H."/>
            <person name="Ishii M."/>
        </authorList>
    </citation>
    <scope>NUCLEOTIDE SEQUENCE [LARGE SCALE GENOMIC DNA]</scope>
    <source>
        <strain evidence="2 3">TA441</strain>
    </source>
</reference>
<accession>A0A5A7MKN6</accession>
<dbReference type="RefSeq" id="WP_194271028.1">
    <property type="nucleotide sequence ID" value="NZ_BKBW01000013.1"/>
</dbReference>
<dbReference type="Gene3D" id="3.40.50.300">
    <property type="entry name" value="P-loop containing nucleotide triphosphate hydrolases"/>
    <property type="match status" value="1"/>
</dbReference>
<gene>
    <name evidence="2" type="ORF">CTTA_4449</name>
</gene>
<evidence type="ECO:0000313" key="2">
    <source>
        <dbReference type="EMBL" id="GEQ77444.1"/>
    </source>
</evidence>